<dbReference type="AlphaFoldDB" id="A0A1R7Q8W3"/>
<organism evidence="3 4">
    <name type="scientific">Acinetobacter johnsonii</name>
    <dbReference type="NCBI Taxonomy" id="40214"/>
    <lineage>
        <taxon>Bacteria</taxon>
        <taxon>Pseudomonadati</taxon>
        <taxon>Pseudomonadota</taxon>
        <taxon>Gammaproteobacteria</taxon>
        <taxon>Moraxellales</taxon>
        <taxon>Moraxellaceae</taxon>
        <taxon>Acinetobacter</taxon>
    </lineage>
</organism>
<sequence precursor="true">MLSRILLGFLCLLWGGSAVAEWTFVNANYDRSQYVYVDFDRVKMLDTSRNEVEYWVKYLIKSDKEKDGLELGDYSLALYRVGCDNEVYSIRSSANFKKNGSLLSSQDYATSQTRPLIPNTAVDYTAEMVCHVLPQRQKVDRLEQLARRIATGEYK</sequence>
<dbReference type="EMBL" id="FUUY01000001">
    <property type="protein sequence ID" value="SJX20697.1"/>
    <property type="molecule type" value="Genomic_DNA"/>
</dbReference>
<dbReference type="RefSeq" id="WP_087010717.1">
    <property type="nucleotide sequence ID" value="NZ_FUUY01000001.1"/>
</dbReference>
<dbReference type="Proteomes" id="UP000196240">
    <property type="component" value="Unassembled WGS sequence"/>
</dbReference>
<evidence type="ECO:0000313" key="3">
    <source>
        <dbReference type="EMBL" id="SJX20697.1"/>
    </source>
</evidence>
<feature type="chain" id="PRO_5013023631" description="Surface-adhesin protein E-like domain-containing protein" evidence="1">
    <location>
        <begin position="21"/>
        <end position="155"/>
    </location>
</feature>
<name>A0A1R7Q8W3_ACIJO</name>
<dbReference type="Pfam" id="PF16747">
    <property type="entry name" value="Adhesin_E"/>
    <property type="match status" value="1"/>
</dbReference>
<evidence type="ECO:0000313" key="4">
    <source>
        <dbReference type="Proteomes" id="UP000196240"/>
    </source>
</evidence>
<reference evidence="3 4" key="1">
    <citation type="submission" date="2017-02" db="EMBL/GenBank/DDBJ databases">
        <authorList>
            <person name="Peterson S.W."/>
        </authorList>
    </citation>
    <scope>NUCLEOTIDE SEQUENCE [LARGE SCALE GENOMIC DNA]</scope>
    <source>
        <strain evidence="3">C6</strain>
    </source>
</reference>
<gene>
    <name evidence="3" type="ORF">ACNJC6_00294</name>
</gene>
<keyword evidence="1" id="KW-0732">Signal</keyword>
<protein>
    <recommendedName>
        <fullName evidence="2">Surface-adhesin protein E-like domain-containing protein</fullName>
    </recommendedName>
</protein>
<feature type="domain" description="Surface-adhesin protein E-like" evidence="2">
    <location>
        <begin position="22"/>
        <end position="131"/>
    </location>
</feature>
<feature type="signal peptide" evidence="1">
    <location>
        <begin position="1"/>
        <end position="20"/>
    </location>
</feature>
<evidence type="ECO:0000259" key="2">
    <source>
        <dbReference type="Pfam" id="PF16747"/>
    </source>
</evidence>
<evidence type="ECO:0000256" key="1">
    <source>
        <dbReference type="SAM" id="SignalP"/>
    </source>
</evidence>
<accession>A0A1R7Q8W3</accession>
<proteinExistence type="predicted"/>
<dbReference type="InterPro" id="IPR031939">
    <property type="entry name" value="Adhesin_E-like"/>
</dbReference>